<name>A0A7S2WAL6_9STRA</name>
<organism evidence="3">
    <name type="scientific">Mucochytrium quahogii</name>
    <dbReference type="NCBI Taxonomy" id="96639"/>
    <lineage>
        <taxon>Eukaryota</taxon>
        <taxon>Sar</taxon>
        <taxon>Stramenopiles</taxon>
        <taxon>Bigyra</taxon>
        <taxon>Labyrinthulomycetes</taxon>
        <taxon>Thraustochytrida</taxon>
        <taxon>Thraustochytriidae</taxon>
        <taxon>Mucochytrium</taxon>
    </lineage>
</organism>
<protein>
    <recommendedName>
        <fullName evidence="4">Transmembrane protein</fullName>
    </recommendedName>
</protein>
<keyword evidence="2" id="KW-0472">Membrane</keyword>
<reference evidence="3" key="1">
    <citation type="submission" date="2021-01" db="EMBL/GenBank/DDBJ databases">
        <authorList>
            <person name="Corre E."/>
            <person name="Pelletier E."/>
            <person name="Niang G."/>
            <person name="Scheremetjew M."/>
            <person name="Finn R."/>
            <person name="Kale V."/>
            <person name="Holt S."/>
            <person name="Cochrane G."/>
            <person name="Meng A."/>
            <person name="Brown T."/>
            <person name="Cohen L."/>
        </authorList>
    </citation>
    <scope>NUCLEOTIDE SEQUENCE</scope>
    <source>
        <strain evidence="3">NY070348D</strain>
    </source>
</reference>
<feature type="region of interest" description="Disordered" evidence="1">
    <location>
        <begin position="1"/>
        <end position="37"/>
    </location>
</feature>
<accession>A0A7S2WAL6</accession>
<dbReference type="AlphaFoldDB" id="A0A7S2WAL6"/>
<feature type="region of interest" description="Disordered" evidence="1">
    <location>
        <begin position="247"/>
        <end position="278"/>
    </location>
</feature>
<gene>
    <name evidence="3" type="ORF">QSP1433_LOCUS5585</name>
</gene>
<dbReference type="EMBL" id="HBHK01009045">
    <property type="protein sequence ID" value="CAD9676908.1"/>
    <property type="molecule type" value="Transcribed_RNA"/>
</dbReference>
<evidence type="ECO:0000256" key="2">
    <source>
        <dbReference type="SAM" id="Phobius"/>
    </source>
</evidence>
<sequence>MMQRNSSGTVDVGSNASVYTTSQIDATRRKNVASRSENAIGHVGEDVSSVGNTSVGECDEYGAFLAEEEGEEEYEKDSQVLEGGFEEEFDEKVGESYNDDDLLARFNGLKSLIGKAEAPTVVDRDGLTGTELASKAMAKRAQATARAFKSCAQDLEIKLIYCNSERIRLADRIEVLEGQRFMLAICCCLTMPTLVAALLSHHFNLHEWEITWLVLGCWLIVMYVLLFIVARICSSIRKSRERRDNAMRHIQKPSKEPGVPVPSVDSTRDSSAVRQRRTAFQEITV</sequence>
<evidence type="ECO:0008006" key="4">
    <source>
        <dbReference type="Google" id="ProtNLM"/>
    </source>
</evidence>
<feature type="compositionally biased region" description="Polar residues" evidence="1">
    <location>
        <begin position="1"/>
        <end position="25"/>
    </location>
</feature>
<feature type="transmembrane region" description="Helical" evidence="2">
    <location>
        <begin position="212"/>
        <end position="233"/>
    </location>
</feature>
<evidence type="ECO:0000256" key="1">
    <source>
        <dbReference type="SAM" id="MobiDB-lite"/>
    </source>
</evidence>
<keyword evidence="2" id="KW-1133">Transmembrane helix</keyword>
<feature type="transmembrane region" description="Helical" evidence="2">
    <location>
        <begin position="181"/>
        <end position="200"/>
    </location>
</feature>
<evidence type="ECO:0000313" key="3">
    <source>
        <dbReference type="EMBL" id="CAD9676908.1"/>
    </source>
</evidence>
<proteinExistence type="predicted"/>
<keyword evidence="2" id="KW-0812">Transmembrane</keyword>